<name>A0ABP5SCM9_9ACTN</name>
<dbReference type="Proteomes" id="UP001501444">
    <property type="component" value="Unassembled WGS sequence"/>
</dbReference>
<accession>A0ABP5SCM9</accession>
<protein>
    <submittedName>
        <fullName evidence="1">Uncharacterized protein</fullName>
    </submittedName>
</protein>
<evidence type="ECO:0000313" key="1">
    <source>
        <dbReference type="EMBL" id="GAA2327360.1"/>
    </source>
</evidence>
<dbReference type="RefSeq" id="WP_344610335.1">
    <property type="nucleotide sequence ID" value="NZ_BAAARV010000004.1"/>
</dbReference>
<organism evidence="1 2">
    <name type="scientific">Dactylosporangium salmoneum</name>
    <dbReference type="NCBI Taxonomy" id="53361"/>
    <lineage>
        <taxon>Bacteria</taxon>
        <taxon>Bacillati</taxon>
        <taxon>Actinomycetota</taxon>
        <taxon>Actinomycetes</taxon>
        <taxon>Micromonosporales</taxon>
        <taxon>Micromonosporaceae</taxon>
        <taxon>Dactylosporangium</taxon>
    </lineage>
</organism>
<proteinExistence type="predicted"/>
<reference evidence="2" key="1">
    <citation type="journal article" date="2019" name="Int. J. Syst. Evol. Microbiol.">
        <title>The Global Catalogue of Microorganisms (GCM) 10K type strain sequencing project: providing services to taxonomists for standard genome sequencing and annotation.</title>
        <authorList>
            <consortium name="The Broad Institute Genomics Platform"/>
            <consortium name="The Broad Institute Genome Sequencing Center for Infectious Disease"/>
            <person name="Wu L."/>
            <person name="Ma J."/>
        </authorList>
    </citation>
    <scope>NUCLEOTIDE SEQUENCE [LARGE SCALE GENOMIC DNA]</scope>
    <source>
        <strain evidence="2">JCM 3272</strain>
    </source>
</reference>
<gene>
    <name evidence="1" type="ORF">GCM10010170_002940</name>
</gene>
<comment type="caution">
    <text evidence="1">The sequence shown here is derived from an EMBL/GenBank/DDBJ whole genome shotgun (WGS) entry which is preliminary data.</text>
</comment>
<sequence length="61" mass="6183">MSDPSGPAGPDRLHYPDVAAAGNLRAALQNEFDAASPTAPTSARSSAAAGGCRRWFGISPL</sequence>
<dbReference type="EMBL" id="BAAARV010000004">
    <property type="protein sequence ID" value="GAA2327360.1"/>
    <property type="molecule type" value="Genomic_DNA"/>
</dbReference>
<evidence type="ECO:0000313" key="2">
    <source>
        <dbReference type="Proteomes" id="UP001501444"/>
    </source>
</evidence>
<keyword evidence="2" id="KW-1185">Reference proteome</keyword>